<reference evidence="3 4" key="1">
    <citation type="journal article" date="2014" name="Genome Announc.">
        <title>Draft genome sequences of the altered schaedler flora, a defined bacterial community from gnotobiotic mice.</title>
        <authorList>
            <person name="Wannemuehler M.J."/>
            <person name="Overstreet A.M."/>
            <person name="Ward D.V."/>
            <person name="Phillips G.J."/>
        </authorList>
    </citation>
    <scope>NUCLEOTIDE SEQUENCE [LARGE SCALE GENOMIC DNA]</scope>
    <source>
        <strain evidence="3 4">ASF492</strain>
    </source>
</reference>
<protein>
    <recommendedName>
        <fullName evidence="5">BIG2 domain-containing protein</fullName>
    </recommendedName>
</protein>
<name>N2B8D2_9FIRM</name>
<organism evidence="3 4">
    <name type="scientific">Eubacterium plexicaudatum ASF492</name>
    <dbReference type="NCBI Taxonomy" id="1235802"/>
    <lineage>
        <taxon>Bacteria</taxon>
        <taxon>Bacillati</taxon>
        <taxon>Bacillota</taxon>
        <taxon>Clostridia</taxon>
        <taxon>Eubacteriales</taxon>
        <taxon>Eubacteriaceae</taxon>
        <taxon>Eubacterium</taxon>
    </lineage>
</organism>
<dbReference type="STRING" id="1235802.C823_01422"/>
<proteinExistence type="predicted"/>
<dbReference type="PROSITE" id="PS51257">
    <property type="entry name" value="PROKAR_LIPOPROTEIN"/>
    <property type="match status" value="1"/>
</dbReference>
<dbReference type="AlphaFoldDB" id="N2B8D2"/>
<comment type="caution">
    <text evidence="3">The sequence shown here is derived from an EMBL/GenBank/DDBJ whole genome shotgun (WGS) entry which is preliminary data.</text>
</comment>
<keyword evidence="4" id="KW-1185">Reference proteome</keyword>
<dbReference type="EMBL" id="AQFT01000041">
    <property type="protein sequence ID" value="EMZ33004.1"/>
    <property type="molecule type" value="Genomic_DNA"/>
</dbReference>
<dbReference type="HOGENOM" id="CLU_528679_0_0_9"/>
<feature type="compositionally biased region" description="Low complexity" evidence="1">
    <location>
        <begin position="361"/>
        <end position="378"/>
    </location>
</feature>
<feature type="chain" id="PRO_5004114525" description="BIG2 domain-containing protein" evidence="2">
    <location>
        <begin position="35"/>
        <end position="515"/>
    </location>
</feature>
<dbReference type="PATRIC" id="fig|1235802.3.peg.1510"/>
<dbReference type="Proteomes" id="UP000012589">
    <property type="component" value="Unassembled WGS sequence"/>
</dbReference>
<evidence type="ECO:0000313" key="3">
    <source>
        <dbReference type="EMBL" id="EMZ33004.1"/>
    </source>
</evidence>
<gene>
    <name evidence="3" type="ORF">C823_01422</name>
</gene>
<evidence type="ECO:0008006" key="5">
    <source>
        <dbReference type="Google" id="ProtNLM"/>
    </source>
</evidence>
<accession>N2B8D2</accession>
<evidence type="ECO:0000313" key="4">
    <source>
        <dbReference type="Proteomes" id="UP000012589"/>
    </source>
</evidence>
<evidence type="ECO:0000256" key="2">
    <source>
        <dbReference type="SAM" id="SignalP"/>
    </source>
</evidence>
<sequence length="515" mass="53557">MMKKNLIKKVFAVSLSIAMACSLLPAANPVTASAAAPYVSLKTTFKTLKVGQKYKMTLKNNTVSWKIKKVETTAKTIATVYGKTTSSVMIKGKSEGRATIRVYLKTAKRKTKNTKTLRCRVKVVTDTTVNPTPTQTDATVTNQAELDAALKETNITKITIKPATAENFVIASGTYANVDLIVDAPQSDITNSATFKSVTVNNIKPETWTEKGSGNTFTWNAANGRFVVDKGANVKTVNIAKAGKVAIQVNEGTLGAVNVTAKADVSIEGKLAEGAAAIAISFSSTATDATLKTAVKVAVTTLAKIATIFEKGAEDSTVKLAAAGISVKVTNNTTKAIVVTKNNNETASISAGKTSDVSAVSTNTPGGSTGTYPGSSTSKPLPKAQINTGSSIKVSVSGTVTGAAVTGEVSTVTGGVITVNVEHGNNVITPSGYSAEVEYSVKLSAKGWSKTVNSNYRNVDIDLKGAPIGKEITVTVSCRIKETASYAASAWKQVKPVKLNLSVGNVSAAPANAWE</sequence>
<feature type="region of interest" description="Disordered" evidence="1">
    <location>
        <begin position="356"/>
        <end position="381"/>
    </location>
</feature>
<keyword evidence="2" id="KW-0732">Signal</keyword>
<evidence type="ECO:0000256" key="1">
    <source>
        <dbReference type="SAM" id="MobiDB-lite"/>
    </source>
</evidence>
<feature type="signal peptide" evidence="2">
    <location>
        <begin position="1"/>
        <end position="34"/>
    </location>
</feature>